<evidence type="ECO:0000313" key="3">
    <source>
        <dbReference type="Proteomes" id="UP000054107"/>
    </source>
</evidence>
<proteinExistence type="predicted"/>
<gene>
    <name evidence="2" type="primary">PARPA_07000.1 scaffold 25188</name>
</gene>
<evidence type="ECO:0000256" key="1">
    <source>
        <dbReference type="SAM" id="MobiDB-lite"/>
    </source>
</evidence>
<evidence type="ECO:0000313" key="2">
    <source>
        <dbReference type="EMBL" id="CEP12980.1"/>
    </source>
</evidence>
<feature type="compositionally biased region" description="Acidic residues" evidence="1">
    <location>
        <begin position="135"/>
        <end position="148"/>
    </location>
</feature>
<dbReference type="EMBL" id="LN728848">
    <property type="protein sequence ID" value="CEP12980.1"/>
    <property type="molecule type" value="Genomic_DNA"/>
</dbReference>
<dbReference type="Proteomes" id="UP000054107">
    <property type="component" value="Unassembled WGS sequence"/>
</dbReference>
<name>A0A0B7NCB8_9FUNG</name>
<keyword evidence="3" id="KW-1185">Reference proteome</keyword>
<dbReference type="STRING" id="35722.A0A0B7NCB8"/>
<reference evidence="2 3" key="1">
    <citation type="submission" date="2014-09" db="EMBL/GenBank/DDBJ databases">
        <authorList>
            <person name="Ellenberger Sabrina"/>
        </authorList>
    </citation>
    <scope>NUCLEOTIDE SEQUENCE [LARGE SCALE GENOMIC DNA]</scope>
    <source>
        <strain evidence="2 3">CBS 412.66</strain>
    </source>
</reference>
<dbReference type="OrthoDB" id="10606580at2759"/>
<sequence>MPGSTRVNSPASLTTSATSTRPKATTENDESYMDALRLQFEHRVVKSISDCQKNKGSFEELYSKLANMKQLPRGVVSGAEQAIDAPVNSIVVFLNRLTRNTQKKSIELWKEYLDKNFASLKDSIVTQEAEGNQEMMEDDEEETADDEKAEGIQEMMEDDEDETADDEKAEDSAGYSIC</sequence>
<accession>A0A0B7NCB8</accession>
<feature type="compositionally biased region" description="Acidic residues" evidence="1">
    <location>
        <begin position="155"/>
        <end position="169"/>
    </location>
</feature>
<feature type="region of interest" description="Disordered" evidence="1">
    <location>
        <begin position="1"/>
        <end position="29"/>
    </location>
</feature>
<organism evidence="2 3">
    <name type="scientific">Parasitella parasitica</name>
    <dbReference type="NCBI Taxonomy" id="35722"/>
    <lineage>
        <taxon>Eukaryota</taxon>
        <taxon>Fungi</taxon>
        <taxon>Fungi incertae sedis</taxon>
        <taxon>Mucoromycota</taxon>
        <taxon>Mucoromycotina</taxon>
        <taxon>Mucoromycetes</taxon>
        <taxon>Mucorales</taxon>
        <taxon>Mucorineae</taxon>
        <taxon>Mucoraceae</taxon>
        <taxon>Parasitella</taxon>
    </lineage>
</organism>
<protein>
    <submittedName>
        <fullName evidence="2">Uncharacterized protein</fullName>
    </submittedName>
</protein>
<feature type="compositionally biased region" description="Low complexity" evidence="1">
    <location>
        <begin position="9"/>
        <end position="20"/>
    </location>
</feature>
<feature type="region of interest" description="Disordered" evidence="1">
    <location>
        <begin position="127"/>
        <end position="178"/>
    </location>
</feature>
<dbReference type="AlphaFoldDB" id="A0A0B7NCB8"/>